<dbReference type="EMBL" id="BAABAK010000015">
    <property type="protein sequence ID" value="GAA3974335.1"/>
    <property type="molecule type" value="Genomic_DNA"/>
</dbReference>
<sequence length="156" mass="18181">MEDNDDFVKVLFKFYSDVLEEWTVETMWAEIIDLDKGYFRIENISFYASFACGDIIFAEHDYDEEMLTYRELIEASDNSTIQVVITKKSTQTNNIREIFNLLGCESEKLSEGYFVINIPGEINYAPIKRDLSTLKLDKIIDFAESCLSEKHKTQLN</sequence>
<dbReference type="InterPro" id="IPR025361">
    <property type="entry name" value="DUF4265"/>
</dbReference>
<dbReference type="Pfam" id="PF14085">
    <property type="entry name" value="DUF4265"/>
    <property type="match status" value="1"/>
</dbReference>
<name>A0ABP7Q1K4_9SPHI</name>
<dbReference type="RefSeq" id="WP_344768093.1">
    <property type="nucleotide sequence ID" value="NZ_BAABAK010000015.1"/>
</dbReference>
<organism evidence="1 2">
    <name type="scientific">Pedobacter ginsengiterrae</name>
    <dbReference type="NCBI Taxonomy" id="871696"/>
    <lineage>
        <taxon>Bacteria</taxon>
        <taxon>Pseudomonadati</taxon>
        <taxon>Bacteroidota</taxon>
        <taxon>Sphingobacteriia</taxon>
        <taxon>Sphingobacteriales</taxon>
        <taxon>Sphingobacteriaceae</taxon>
        <taxon>Pedobacter</taxon>
    </lineage>
</organism>
<comment type="caution">
    <text evidence="1">The sequence shown here is derived from an EMBL/GenBank/DDBJ whole genome shotgun (WGS) entry which is preliminary data.</text>
</comment>
<reference evidence="2" key="1">
    <citation type="journal article" date="2019" name="Int. J. Syst. Evol. Microbiol.">
        <title>The Global Catalogue of Microorganisms (GCM) 10K type strain sequencing project: providing services to taxonomists for standard genome sequencing and annotation.</title>
        <authorList>
            <consortium name="The Broad Institute Genomics Platform"/>
            <consortium name="The Broad Institute Genome Sequencing Center for Infectious Disease"/>
            <person name="Wu L."/>
            <person name="Ma J."/>
        </authorList>
    </citation>
    <scope>NUCLEOTIDE SEQUENCE [LARGE SCALE GENOMIC DNA]</scope>
    <source>
        <strain evidence="2">JCM 17338</strain>
    </source>
</reference>
<evidence type="ECO:0000313" key="1">
    <source>
        <dbReference type="EMBL" id="GAA3974335.1"/>
    </source>
</evidence>
<dbReference type="Proteomes" id="UP001501081">
    <property type="component" value="Unassembled WGS sequence"/>
</dbReference>
<proteinExistence type="predicted"/>
<protein>
    <submittedName>
        <fullName evidence="1">DUF4265 domain-containing protein</fullName>
    </submittedName>
</protein>
<keyword evidence="2" id="KW-1185">Reference proteome</keyword>
<gene>
    <name evidence="1" type="ORF">GCM10022246_28330</name>
</gene>
<accession>A0ABP7Q1K4</accession>
<evidence type="ECO:0000313" key="2">
    <source>
        <dbReference type="Proteomes" id="UP001501081"/>
    </source>
</evidence>